<keyword evidence="1" id="KW-1015">Disulfide bond</keyword>
<evidence type="ECO:0000256" key="2">
    <source>
        <dbReference type="ARBA" id="ARBA00043996"/>
    </source>
</evidence>
<feature type="domain" description="Fungal lipase-type" evidence="6">
    <location>
        <begin position="101"/>
        <end position="238"/>
    </location>
</feature>
<dbReference type="CDD" id="cd00519">
    <property type="entry name" value="Lipase_3"/>
    <property type="match status" value="1"/>
</dbReference>
<dbReference type="PANTHER" id="PTHR45856:SF25">
    <property type="entry name" value="FUNGAL LIPASE-LIKE DOMAIN-CONTAINING PROTEIN"/>
    <property type="match status" value="1"/>
</dbReference>
<dbReference type="InterPro" id="IPR002921">
    <property type="entry name" value="Fungal_lipase-type"/>
</dbReference>
<evidence type="ECO:0000256" key="4">
    <source>
        <dbReference type="ARBA" id="ARBA00048461"/>
    </source>
</evidence>
<dbReference type="Gene3D" id="3.40.50.1820">
    <property type="entry name" value="alpha/beta hydrolase"/>
    <property type="match status" value="1"/>
</dbReference>
<dbReference type="PANTHER" id="PTHR45856">
    <property type="entry name" value="ALPHA/BETA-HYDROLASES SUPERFAMILY PROTEIN"/>
    <property type="match status" value="1"/>
</dbReference>
<feature type="signal peptide" evidence="5">
    <location>
        <begin position="1"/>
        <end position="19"/>
    </location>
</feature>
<comment type="catalytic activity">
    <reaction evidence="3">
        <text>a diacylglycerol + H2O = a monoacylglycerol + a fatty acid + H(+)</text>
        <dbReference type="Rhea" id="RHEA:32731"/>
        <dbReference type="ChEBI" id="CHEBI:15377"/>
        <dbReference type="ChEBI" id="CHEBI:15378"/>
        <dbReference type="ChEBI" id="CHEBI:17408"/>
        <dbReference type="ChEBI" id="CHEBI:18035"/>
        <dbReference type="ChEBI" id="CHEBI:28868"/>
    </reaction>
</comment>
<dbReference type="SUPFAM" id="SSF53474">
    <property type="entry name" value="alpha/beta-Hydrolases"/>
    <property type="match status" value="1"/>
</dbReference>
<dbReference type="AlphaFoldDB" id="A0A8H7FA47"/>
<accession>A0A8H7FA47</accession>
<comment type="catalytic activity">
    <reaction evidence="4">
        <text>a monoacylglycerol + H2O = glycerol + a fatty acid + H(+)</text>
        <dbReference type="Rhea" id="RHEA:15245"/>
        <dbReference type="ChEBI" id="CHEBI:15377"/>
        <dbReference type="ChEBI" id="CHEBI:15378"/>
        <dbReference type="ChEBI" id="CHEBI:17408"/>
        <dbReference type="ChEBI" id="CHEBI:17754"/>
        <dbReference type="ChEBI" id="CHEBI:28868"/>
    </reaction>
</comment>
<feature type="chain" id="PRO_5034317010" description="Fungal lipase-type domain-containing protein" evidence="5">
    <location>
        <begin position="20"/>
        <end position="310"/>
    </location>
</feature>
<comment type="caution">
    <text evidence="7">The sequence shown here is derived from an EMBL/GenBank/DDBJ whole genome shotgun (WGS) entry which is preliminary data.</text>
</comment>
<comment type="similarity">
    <text evidence="2">Belongs to the AB hydrolase superfamily. Lipase family. Class 3 subfamily.</text>
</comment>
<name>A0A8H7FA47_AGABI</name>
<evidence type="ECO:0000313" key="7">
    <source>
        <dbReference type="EMBL" id="KAF7783935.1"/>
    </source>
</evidence>
<sequence length="310" mass="33139">MLAPTLLAVASTIIASVGANPLKLKRQSITALSSEQIDFYTPYTHFAGAAFCDTTTLTSWTCGANCEANSDFIPTAAGGDGDGVQFWYVGYSPSQSSVIVGHQGTNVSNFMAVATDLRVFQMNLDANFFPNIPSAIEVHFGFSTQQAVTAESILSAVQTTIRDHNATLVTIVGHSLGCALALLDGVYLPLHIPDVTFRTIGYGCPRVGNQAFADYVDANVNFTRINNREDIIPIVPGRFLDYVHPSGEIHISEENDDAWLACPGQDNESDECIVGAVSNIFFGDEDDHAGPYNGIYLGACNADGAPVEEN</sequence>
<organism evidence="7 8">
    <name type="scientific">Agaricus bisporus var. burnettii</name>
    <dbReference type="NCBI Taxonomy" id="192524"/>
    <lineage>
        <taxon>Eukaryota</taxon>
        <taxon>Fungi</taxon>
        <taxon>Dikarya</taxon>
        <taxon>Basidiomycota</taxon>
        <taxon>Agaricomycotina</taxon>
        <taxon>Agaricomycetes</taxon>
        <taxon>Agaricomycetidae</taxon>
        <taxon>Agaricales</taxon>
        <taxon>Agaricineae</taxon>
        <taxon>Agaricaceae</taxon>
        <taxon>Agaricus</taxon>
    </lineage>
</organism>
<dbReference type="Proteomes" id="UP000629468">
    <property type="component" value="Unassembled WGS sequence"/>
</dbReference>
<dbReference type="InterPro" id="IPR051218">
    <property type="entry name" value="Sec_MonoDiacylglyc_Lipase"/>
</dbReference>
<evidence type="ECO:0000259" key="6">
    <source>
        <dbReference type="Pfam" id="PF01764"/>
    </source>
</evidence>
<gene>
    <name evidence="7" type="ORF">Agabi119p4_100</name>
</gene>
<dbReference type="Pfam" id="PF01764">
    <property type="entry name" value="Lipase_3"/>
    <property type="match status" value="1"/>
</dbReference>
<dbReference type="EMBL" id="JABXXO010000001">
    <property type="protein sequence ID" value="KAF7783935.1"/>
    <property type="molecule type" value="Genomic_DNA"/>
</dbReference>
<dbReference type="InterPro" id="IPR029058">
    <property type="entry name" value="AB_hydrolase_fold"/>
</dbReference>
<evidence type="ECO:0000256" key="3">
    <source>
        <dbReference type="ARBA" id="ARBA00047591"/>
    </source>
</evidence>
<dbReference type="GO" id="GO:0006629">
    <property type="term" value="P:lipid metabolic process"/>
    <property type="evidence" value="ECO:0007669"/>
    <property type="project" value="InterPro"/>
</dbReference>
<protein>
    <recommendedName>
        <fullName evidence="6">Fungal lipase-type domain-containing protein</fullName>
    </recommendedName>
</protein>
<evidence type="ECO:0000256" key="5">
    <source>
        <dbReference type="SAM" id="SignalP"/>
    </source>
</evidence>
<keyword evidence="5" id="KW-0732">Signal</keyword>
<evidence type="ECO:0000313" key="8">
    <source>
        <dbReference type="Proteomes" id="UP000629468"/>
    </source>
</evidence>
<evidence type="ECO:0000256" key="1">
    <source>
        <dbReference type="ARBA" id="ARBA00023157"/>
    </source>
</evidence>
<reference evidence="7 8" key="1">
    <citation type="journal article" name="Sci. Rep.">
        <title>Telomere-to-telomere assembled and centromere annotated genomes of the two main subspecies of the button mushroom Agaricus bisporus reveal especially polymorphic chromosome ends.</title>
        <authorList>
            <person name="Sonnenberg A.S.M."/>
            <person name="Sedaghat-Telgerd N."/>
            <person name="Lavrijssen B."/>
            <person name="Ohm R.A."/>
            <person name="Hendrickx P.M."/>
            <person name="Scholtmeijer K."/>
            <person name="Baars J.J.P."/>
            <person name="van Peer A."/>
        </authorList>
    </citation>
    <scope>NUCLEOTIDE SEQUENCE [LARGE SCALE GENOMIC DNA]</scope>
    <source>
        <strain evidence="7 8">H119_p4</strain>
    </source>
</reference>
<proteinExistence type="inferred from homology"/>